<keyword evidence="3 7" id="KW-0808">Transferase</keyword>
<keyword evidence="2 7" id="KW-0328">Glycosyltransferase</keyword>
<dbReference type="GO" id="GO:1990404">
    <property type="term" value="F:NAD+-protein mono-ADP-ribosyltransferase activity"/>
    <property type="evidence" value="ECO:0007669"/>
    <property type="project" value="TreeGrafter"/>
</dbReference>
<dbReference type="Pfam" id="PF23254">
    <property type="entry name" value="KH_PARP14_8"/>
    <property type="match status" value="1"/>
</dbReference>
<dbReference type="Gene3D" id="3.30.720.50">
    <property type="match status" value="1"/>
</dbReference>
<feature type="domain" description="Macro" evidence="9">
    <location>
        <begin position="726"/>
        <end position="943"/>
    </location>
</feature>
<feature type="domain" description="Macro" evidence="9">
    <location>
        <begin position="940"/>
        <end position="1068"/>
    </location>
</feature>
<dbReference type="InterPro" id="IPR057043">
    <property type="entry name" value="PARP14_KH_2"/>
</dbReference>
<dbReference type="Pfam" id="PF23245">
    <property type="entry name" value="RRM_PARP14_2"/>
    <property type="match status" value="1"/>
</dbReference>
<dbReference type="GO" id="GO:0005634">
    <property type="term" value="C:nucleus"/>
    <property type="evidence" value="ECO:0007669"/>
    <property type="project" value="UniProtKB-SubCell"/>
</dbReference>
<evidence type="ECO:0000256" key="3">
    <source>
        <dbReference type="ARBA" id="ARBA00022679"/>
    </source>
</evidence>
<keyword evidence="4 7" id="KW-0520">NAD</keyword>
<dbReference type="GO" id="GO:0003950">
    <property type="term" value="F:NAD+ poly-ADP-ribosyltransferase activity"/>
    <property type="evidence" value="ECO:0007669"/>
    <property type="project" value="UniProtKB-UniRule"/>
</dbReference>
<dbReference type="Pfam" id="PF23248">
    <property type="entry name" value="KH_PARP14_2"/>
    <property type="match status" value="1"/>
</dbReference>
<dbReference type="SUPFAM" id="SSF117839">
    <property type="entry name" value="WWE domain"/>
    <property type="match status" value="1"/>
</dbReference>
<dbReference type="OrthoDB" id="6133115at2759"/>
<dbReference type="SUPFAM" id="SSF52949">
    <property type="entry name" value="Macro domain-like"/>
    <property type="match status" value="3"/>
</dbReference>
<dbReference type="SUPFAM" id="SSF56399">
    <property type="entry name" value="ADP-ribosylation"/>
    <property type="match status" value="1"/>
</dbReference>
<proteinExistence type="inferred from homology"/>
<dbReference type="InterPro" id="IPR057045">
    <property type="entry name" value="PARP14_KH_3"/>
</dbReference>
<dbReference type="GO" id="GO:0005737">
    <property type="term" value="C:cytoplasm"/>
    <property type="evidence" value="ECO:0007669"/>
    <property type="project" value="TreeGrafter"/>
</dbReference>
<evidence type="ECO:0000313" key="11">
    <source>
        <dbReference type="Proteomes" id="UP000824540"/>
    </source>
</evidence>
<evidence type="ECO:0000256" key="2">
    <source>
        <dbReference type="ARBA" id="ARBA00022676"/>
    </source>
</evidence>
<dbReference type="Pfam" id="PF23252">
    <property type="entry name" value="KH_PARP14_5"/>
    <property type="match status" value="1"/>
</dbReference>
<feature type="domain" description="PARP catalytic" evidence="8">
    <location>
        <begin position="1292"/>
        <end position="1488"/>
    </location>
</feature>
<protein>
    <recommendedName>
        <fullName evidence="7">Poly [ADP-ribose] polymerase</fullName>
        <shortName evidence="7">PARP</shortName>
        <ecNumber evidence="7">2.4.2.-</ecNumber>
    </recommendedName>
</protein>
<dbReference type="InterPro" id="IPR043472">
    <property type="entry name" value="Macro_dom-like"/>
</dbReference>
<sequence>MQTEEDNKDMDMLQEEVDPEAETVSVVLENVPGKMSRETLEMLVENISDLSVESEDFILEIISDISVVVVSFKSSKDLQSPEVLISPLPSLLKQKGLKAKHINDWKENAISTFHHATSRFQSFEYNIQASVWKELEMEIHGKLTNGIILVPALDRGVVTLAGQAEDVSKLKESLMELVSRVTSRLERERDSITEETSVAPSLYHILLQNGLPQRIAVEYPELDMTYDREAKKLILRGLSSEVYSVKSKLLEQIVAMKRKVVEIDENVLAFLCEVDKEDLSKCLFMSQGINATYETDDRRVQLLGGTDQALCEAEKQLKTGLGFYRLKVEDLNVLSNPEWQDLVTNLKKTFNSPMKTVTVNSDTKLEVVVSGFQDKVNIVGGQLSDFMFKNTIIKETMSVKAKAVLKFIQENKRETWSKVVEKDVQINFNDQTSSPNISVSGPRANVMKVKSLLQEIISSAHFDTLRVTKPGAKKFFKDKQDMYISAAATKNGCIVQLVDEDSVEGFGDGKSVFKLQVPNGVTIAVCKADICLYPVDAVVNAANEHLRHEGGLASSILEAAGPALQQQCNRLIAAKGALSPGDAIVTGAGHLPCKHVIHAVGPRFDQSNSQRSVGILKQAVKQSLMLAEENSCLSVALPAISSGNMGFPLDLCVDTIVLAVREHCEDRYVENTLKKVCLVSSDDKKVQSMEDAMRKVFGDLIHPQMALAQVRPTTDKNKFGKVESRQGLVRVQVKEGLTLTLTKGNIQDASTDVIVNTLGKNLSLDAGAVSKAILNAAGAELQTLVQAEVTNSNPTEGEVLITKGCGLKSKYVFHAIAPHWDKGKGKAEKELQGIMEECLEQAEKLQQQSISFSAIGSGNLGFPKNMVASMMLGQVLRYSSTKKPKHLQDVVIILHPSDALTSQVSSSKQGHEVQVGGVLFQVVMGDITKETTDVIVNSSNADFSLRSGVSKAIMDAAGQTVDAECKQLGNLKCKKIVHIVGQSDVGAITKSVKAVLERCTQNKFTSVSFPALGTGQGGVNPSQVADAMLDALADITQQNPTTSLKLVRVVIFQAPMLVNFCSSMQKREGMVTQKKETFLAKFKSFWKGSEKEDKKTPKNFRQEGEVLDAAVIHLCGGSQADVEHTKRWIEEQFLQELAFQTVTDEAILDLSEEDHRKIQELQQKLQVSVKLEEGDLEPSITVEGLSRDVLKAVGHIQNMIKKARDKATKTRDAELTRNLVEWQYQQGSQFLPFDSLINLQLEQALGTQQPDINITIQGMPYKVSLPDGPAVDSGGNKLQIKRINKLEAQESESLPKHWVAMKANEQCTMIELQAGTPEHNEIQGLFKATCPRQVLKIERVQNLCLWKNFQILKQNMDLKNKHQNNERRLFHGTSAPTIQHINLRGFNRSYAGKNAAAYGNGTYFAVAASYSASNTYSVPDVQGQKYMYLCRVLTGDFTRGAGGMIVPPAKSNTSPELYDSVTDNTGNPSMFIIFNDIQAYPEYLITFR</sequence>
<dbReference type="PANTHER" id="PTHR14453:SF89">
    <property type="entry name" value="PROTEIN MONO-ADP-RIBOSYLTRANSFERASE PARP14"/>
    <property type="match status" value="1"/>
</dbReference>
<dbReference type="Pfam" id="PF23253">
    <property type="entry name" value="KH_PARP14_6"/>
    <property type="match status" value="1"/>
</dbReference>
<dbReference type="InterPro" id="IPR057047">
    <property type="entry name" value="PARP14_KH_5"/>
</dbReference>
<evidence type="ECO:0000259" key="8">
    <source>
        <dbReference type="PROSITE" id="PS51059"/>
    </source>
</evidence>
<evidence type="ECO:0000313" key="10">
    <source>
        <dbReference type="EMBL" id="KAG9349380.1"/>
    </source>
</evidence>
<evidence type="ECO:0000256" key="7">
    <source>
        <dbReference type="RuleBase" id="RU362114"/>
    </source>
</evidence>
<name>A0A8T2PBL2_9TELE</name>
<dbReference type="InterPro" id="IPR057049">
    <property type="entry name" value="PARP14_KH_8"/>
</dbReference>
<comment type="caution">
    <text evidence="10">The sequence shown here is derived from an EMBL/GenBank/DDBJ whole genome shotgun (WGS) entry which is preliminary data.</text>
</comment>
<comment type="similarity">
    <text evidence="6">Belongs to the ARTD/PARP family.</text>
</comment>
<organism evidence="10 11">
    <name type="scientific">Albula glossodonta</name>
    <name type="common">roundjaw bonefish</name>
    <dbReference type="NCBI Taxonomy" id="121402"/>
    <lineage>
        <taxon>Eukaryota</taxon>
        <taxon>Metazoa</taxon>
        <taxon>Chordata</taxon>
        <taxon>Craniata</taxon>
        <taxon>Vertebrata</taxon>
        <taxon>Euteleostomi</taxon>
        <taxon>Actinopterygii</taxon>
        <taxon>Neopterygii</taxon>
        <taxon>Teleostei</taxon>
        <taxon>Albuliformes</taxon>
        <taxon>Albulidae</taxon>
        <taxon>Albula</taxon>
    </lineage>
</organism>
<dbReference type="GO" id="GO:0070212">
    <property type="term" value="P:protein poly-ADP-ribosylation"/>
    <property type="evidence" value="ECO:0007669"/>
    <property type="project" value="TreeGrafter"/>
</dbReference>
<dbReference type="PANTHER" id="PTHR14453">
    <property type="entry name" value="PARP/ZINC FINGER CCCH TYPE DOMAIN CONTAINING PROTEIN"/>
    <property type="match status" value="1"/>
</dbReference>
<dbReference type="FunFam" id="3.90.228.10:FF:000008">
    <property type="entry name" value="Poly [ADP-ribose] polymerase"/>
    <property type="match status" value="1"/>
</dbReference>
<keyword evidence="11" id="KW-1185">Reference proteome</keyword>
<dbReference type="InterPro" id="IPR054596">
    <property type="entry name" value="PARP14_WWE"/>
</dbReference>
<evidence type="ECO:0000256" key="4">
    <source>
        <dbReference type="ARBA" id="ARBA00023027"/>
    </source>
</evidence>
<dbReference type="InterPro" id="IPR057048">
    <property type="entry name" value="PARP14_KH_6"/>
</dbReference>
<dbReference type="Gene3D" id="3.40.220.10">
    <property type="entry name" value="Leucine Aminopeptidase, subunit E, domain 1"/>
    <property type="match status" value="3"/>
</dbReference>
<dbReference type="GO" id="GO:0003714">
    <property type="term" value="F:transcription corepressor activity"/>
    <property type="evidence" value="ECO:0007669"/>
    <property type="project" value="TreeGrafter"/>
</dbReference>
<dbReference type="InterPro" id="IPR057050">
    <property type="entry name" value="RRM_PARP14_2"/>
</dbReference>
<gene>
    <name evidence="10" type="ORF">JZ751_027823</name>
</gene>
<dbReference type="CDD" id="cd02907">
    <property type="entry name" value="Macro_Af1521_BAL-like"/>
    <property type="match status" value="1"/>
</dbReference>
<dbReference type="Gene3D" id="3.90.228.10">
    <property type="match status" value="1"/>
</dbReference>
<reference evidence="10" key="1">
    <citation type="thesis" date="2021" institute="BYU ScholarsArchive" country="Provo, UT, USA">
        <title>Applications of and Algorithms for Genome Assembly and Genomic Analyses with an Emphasis on Marine Teleosts.</title>
        <authorList>
            <person name="Pickett B.D."/>
        </authorList>
    </citation>
    <scope>NUCLEOTIDE SEQUENCE</scope>
    <source>
        <strain evidence="10">HI-2016</strain>
    </source>
</reference>
<feature type="domain" description="Macro" evidence="9">
    <location>
        <begin position="510"/>
        <end position="697"/>
    </location>
</feature>
<comment type="subcellular location">
    <subcellularLocation>
        <location evidence="1">Nucleus</location>
    </subcellularLocation>
</comment>
<evidence type="ECO:0000256" key="6">
    <source>
        <dbReference type="ARBA" id="ARBA00024347"/>
    </source>
</evidence>
<dbReference type="Pfam" id="PF23251">
    <property type="entry name" value="KH_PARP14_4"/>
    <property type="match status" value="1"/>
</dbReference>
<dbReference type="InterPro" id="IPR012317">
    <property type="entry name" value="Poly(ADP-ribose)pol_cat_dom"/>
</dbReference>
<dbReference type="Pfam" id="PF22005">
    <property type="entry name" value="WWE_1"/>
    <property type="match status" value="1"/>
</dbReference>
<dbReference type="PROSITE" id="PS51059">
    <property type="entry name" value="PARP_CATALYTIC"/>
    <property type="match status" value="1"/>
</dbReference>
<dbReference type="InterPro" id="IPR037197">
    <property type="entry name" value="WWE_dom_sf"/>
</dbReference>
<dbReference type="PROSITE" id="PS51154">
    <property type="entry name" value="MACRO"/>
    <property type="match status" value="3"/>
</dbReference>
<dbReference type="InterPro" id="IPR002589">
    <property type="entry name" value="Macro_dom"/>
</dbReference>
<dbReference type="InterPro" id="IPR052056">
    <property type="entry name" value="Mono-ARTD/PARP"/>
</dbReference>
<keyword evidence="5" id="KW-0539">Nucleus</keyword>
<dbReference type="EC" id="2.4.2.-" evidence="7"/>
<dbReference type="GO" id="GO:0010629">
    <property type="term" value="P:negative regulation of gene expression"/>
    <property type="evidence" value="ECO:0007669"/>
    <property type="project" value="TreeGrafter"/>
</dbReference>
<dbReference type="SMART" id="SM00506">
    <property type="entry name" value="A1pp"/>
    <property type="match status" value="3"/>
</dbReference>
<dbReference type="InterPro" id="IPR057046">
    <property type="entry name" value="PARP14_KH_4"/>
</dbReference>
<dbReference type="Proteomes" id="UP000824540">
    <property type="component" value="Unassembled WGS sequence"/>
</dbReference>
<evidence type="ECO:0000256" key="5">
    <source>
        <dbReference type="ARBA" id="ARBA00023242"/>
    </source>
</evidence>
<dbReference type="EMBL" id="JAFBMS010000009">
    <property type="protein sequence ID" value="KAG9349380.1"/>
    <property type="molecule type" value="Genomic_DNA"/>
</dbReference>
<accession>A0A8T2PBL2</accession>
<evidence type="ECO:0000256" key="1">
    <source>
        <dbReference type="ARBA" id="ARBA00004123"/>
    </source>
</evidence>
<dbReference type="CDD" id="cd01439">
    <property type="entry name" value="TCCD_inducible_PARP_like"/>
    <property type="match status" value="1"/>
</dbReference>
<evidence type="ECO:0000259" key="9">
    <source>
        <dbReference type="PROSITE" id="PS51154"/>
    </source>
</evidence>
<dbReference type="Pfam" id="PF00644">
    <property type="entry name" value="PARP"/>
    <property type="match status" value="1"/>
</dbReference>
<dbReference type="Pfam" id="PF23249">
    <property type="entry name" value="KH_PARP14_3"/>
    <property type="match status" value="1"/>
</dbReference>
<dbReference type="Pfam" id="PF01661">
    <property type="entry name" value="Macro"/>
    <property type="match status" value="3"/>
</dbReference>